<dbReference type="Proteomes" id="UP000649617">
    <property type="component" value="Unassembled WGS sequence"/>
</dbReference>
<reference evidence="1" key="1">
    <citation type="submission" date="2021-02" db="EMBL/GenBank/DDBJ databases">
        <authorList>
            <person name="Dougan E. K."/>
            <person name="Rhodes N."/>
            <person name="Thang M."/>
            <person name="Chan C."/>
        </authorList>
    </citation>
    <scope>NUCLEOTIDE SEQUENCE</scope>
</reference>
<dbReference type="AlphaFoldDB" id="A0A812K8W4"/>
<evidence type="ECO:0000313" key="1">
    <source>
        <dbReference type="EMBL" id="CAE7218530.1"/>
    </source>
</evidence>
<keyword evidence="2" id="KW-1185">Reference proteome</keyword>
<proteinExistence type="predicted"/>
<organism evidence="1 2">
    <name type="scientific">Symbiodinium pilosum</name>
    <name type="common">Dinoflagellate</name>
    <dbReference type="NCBI Taxonomy" id="2952"/>
    <lineage>
        <taxon>Eukaryota</taxon>
        <taxon>Sar</taxon>
        <taxon>Alveolata</taxon>
        <taxon>Dinophyceae</taxon>
        <taxon>Suessiales</taxon>
        <taxon>Symbiodiniaceae</taxon>
        <taxon>Symbiodinium</taxon>
    </lineage>
</organism>
<protein>
    <submittedName>
        <fullName evidence="1">Uncharacterized protein</fullName>
    </submittedName>
</protein>
<evidence type="ECO:0000313" key="2">
    <source>
        <dbReference type="Proteomes" id="UP000649617"/>
    </source>
</evidence>
<feature type="non-terminal residue" evidence="1">
    <location>
        <position position="373"/>
    </location>
</feature>
<accession>A0A812K8W4</accession>
<name>A0A812K8W4_SYMPI</name>
<sequence length="373" mass="41523">MMMHLDEGTTHKKKSLMILSAQIVCGQGSRRAPGHNFLGSTYLSRFLFSVLLGRTYARQKKVLYDLLDAWATDLTECYQDGIRINDQDTIWPVILSCKGDWPAVAKAGRLQRNFMRDAPSSGSPPGICHLCRAGMLGYPWNSFEANAAWLHADSPIPWTTPSPLAKIPQDSSNPASFYAVDLFHVCHKGVVADYAALVDADLVGDAPGGFEKRLASFYEGAKAWCTAHGKYLHMTNLTKDLLGLDTIGADYPVGRWFKGADTALLSEYLEDKYRVILADLENEELEEDFRIIYDGLVAINTFMSSIYHQPLWLQPTDAARIAQQGMLFMRAFNCAASRALEKSVPRFKVMDQVSLNALAYACQLDEDFVGRVS</sequence>
<gene>
    <name evidence="1" type="ORF">SPIL2461_LOCUS2763</name>
</gene>
<dbReference type="EMBL" id="CAJNIZ010003092">
    <property type="protein sequence ID" value="CAE7218530.1"/>
    <property type="molecule type" value="Genomic_DNA"/>
</dbReference>
<dbReference type="OrthoDB" id="411008at2759"/>
<comment type="caution">
    <text evidence="1">The sequence shown here is derived from an EMBL/GenBank/DDBJ whole genome shotgun (WGS) entry which is preliminary data.</text>
</comment>